<feature type="compositionally biased region" description="Basic and acidic residues" evidence="1">
    <location>
        <begin position="1"/>
        <end position="17"/>
    </location>
</feature>
<reference evidence="2 3" key="1">
    <citation type="submission" date="2017-04" db="EMBL/GenBank/DDBJ databases">
        <authorList>
            <person name="Afonso C.L."/>
            <person name="Miller P.J."/>
            <person name="Scott M.A."/>
            <person name="Spackman E."/>
            <person name="Goraichik I."/>
            <person name="Dimitrov K.M."/>
            <person name="Suarez D.L."/>
            <person name="Swayne D.E."/>
        </authorList>
    </citation>
    <scope>NUCLEOTIDE SEQUENCE [LARGE SCALE GENOMIC DNA]</scope>
    <source>
        <strain evidence="2 3">KR-140</strain>
    </source>
</reference>
<evidence type="ECO:0000313" key="3">
    <source>
        <dbReference type="Proteomes" id="UP000192582"/>
    </source>
</evidence>
<feature type="region of interest" description="Disordered" evidence="1">
    <location>
        <begin position="75"/>
        <end position="97"/>
    </location>
</feature>
<organism evidence="2 3">
    <name type="scientific">Deinococcus hopiensis KR-140</name>
    <dbReference type="NCBI Taxonomy" id="695939"/>
    <lineage>
        <taxon>Bacteria</taxon>
        <taxon>Thermotogati</taxon>
        <taxon>Deinococcota</taxon>
        <taxon>Deinococci</taxon>
        <taxon>Deinococcales</taxon>
        <taxon>Deinococcaceae</taxon>
        <taxon>Deinococcus</taxon>
    </lineage>
</organism>
<name>A0A1W1UQ39_9DEIO</name>
<protein>
    <submittedName>
        <fullName evidence="2">Uncharacterized protein</fullName>
    </submittedName>
</protein>
<gene>
    <name evidence="2" type="ORF">SAMN00790413_04191</name>
</gene>
<dbReference type="EMBL" id="FWWU01000006">
    <property type="protein sequence ID" value="SMB82921.1"/>
    <property type="molecule type" value="Genomic_DNA"/>
</dbReference>
<feature type="region of interest" description="Disordered" evidence="1">
    <location>
        <begin position="1"/>
        <end position="35"/>
    </location>
</feature>
<evidence type="ECO:0000256" key="1">
    <source>
        <dbReference type="SAM" id="MobiDB-lite"/>
    </source>
</evidence>
<dbReference type="AlphaFoldDB" id="A0A1W1UQ39"/>
<dbReference type="STRING" id="695939.SAMN00790413_04191"/>
<sequence length="97" mass="10661">MMARKREERRTRREKTGQRAYQAEQDPKEGGPGAALIPSARITHIPGDMHRTRVLLQGHGLKATVRGFGNLTNEGLAPTGKWPGVEGQDTCCTARQP</sequence>
<evidence type="ECO:0000313" key="2">
    <source>
        <dbReference type="EMBL" id="SMB82921.1"/>
    </source>
</evidence>
<accession>A0A1W1UQ39</accession>
<proteinExistence type="predicted"/>
<dbReference type="Proteomes" id="UP000192582">
    <property type="component" value="Unassembled WGS sequence"/>
</dbReference>
<keyword evidence="3" id="KW-1185">Reference proteome</keyword>